<proteinExistence type="predicted"/>
<dbReference type="EMBL" id="JARIHO010000045">
    <property type="protein sequence ID" value="KAJ7324040.1"/>
    <property type="molecule type" value="Genomic_DNA"/>
</dbReference>
<dbReference type="Proteomes" id="UP001218218">
    <property type="component" value="Unassembled WGS sequence"/>
</dbReference>
<evidence type="ECO:0000313" key="3">
    <source>
        <dbReference type="Proteomes" id="UP001218218"/>
    </source>
</evidence>
<feature type="compositionally biased region" description="Polar residues" evidence="1">
    <location>
        <begin position="222"/>
        <end position="234"/>
    </location>
</feature>
<feature type="region of interest" description="Disordered" evidence="1">
    <location>
        <begin position="61"/>
        <end position="107"/>
    </location>
</feature>
<keyword evidence="3" id="KW-1185">Reference proteome</keyword>
<feature type="compositionally biased region" description="Basic and acidic residues" evidence="1">
    <location>
        <begin position="61"/>
        <end position="82"/>
    </location>
</feature>
<organism evidence="2 3">
    <name type="scientific">Mycena albidolilacea</name>
    <dbReference type="NCBI Taxonomy" id="1033008"/>
    <lineage>
        <taxon>Eukaryota</taxon>
        <taxon>Fungi</taxon>
        <taxon>Dikarya</taxon>
        <taxon>Basidiomycota</taxon>
        <taxon>Agaricomycotina</taxon>
        <taxon>Agaricomycetes</taxon>
        <taxon>Agaricomycetidae</taxon>
        <taxon>Agaricales</taxon>
        <taxon>Marasmiineae</taxon>
        <taxon>Mycenaceae</taxon>
        <taxon>Mycena</taxon>
    </lineage>
</organism>
<protein>
    <submittedName>
        <fullName evidence="2">Uncharacterized protein</fullName>
    </submittedName>
</protein>
<evidence type="ECO:0000256" key="1">
    <source>
        <dbReference type="SAM" id="MobiDB-lite"/>
    </source>
</evidence>
<evidence type="ECO:0000313" key="2">
    <source>
        <dbReference type="EMBL" id="KAJ7324040.1"/>
    </source>
</evidence>
<gene>
    <name evidence="2" type="ORF">DFH08DRAFT_817515</name>
</gene>
<comment type="caution">
    <text evidence="2">The sequence shown here is derived from an EMBL/GenBank/DDBJ whole genome shotgun (WGS) entry which is preliminary data.</text>
</comment>
<name>A0AAD6ZIM1_9AGAR</name>
<sequence length="286" mass="31994">MPSCVRDVLEPLNCGSLAWNPKYSWNSGSAEGGETTSKILIAVDKGRFARHEKVLNLQIPRTEKQRKHDRESVDSVERREVGIEVNGDRATGSQGSGGGDRGNDSEIGQQHKDVDLQLCLGLGDGWRKQGEAVRRASASTQLISQCSLLPPQYSTATAFPTFGLKQRNGELVRLDEKFWLRLNKCDLKYTYSNETEMIASPLRFIGELDPHHASVLRLHPNTRSSVLSTTTHTAPQPPRRQARHQDSRALLQILRCLESPHISVNTAVDRHSTRAWKRAENKCPDQ</sequence>
<dbReference type="AlphaFoldDB" id="A0AAD6ZIM1"/>
<reference evidence="2" key="1">
    <citation type="submission" date="2023-03" db="EMBL/GenBank/DDBJ databases">
        <title>Massive genome expansion in bonnet fungi (Mycena s.s.) driven by repeated elements and novel gene families across ecological guilds.</title>
        <authorList>
            <consortium name="Lawrence Berkeley National Laboratory"/>
            <person name="Harder C.B."/>
            <person name="Miyauchi S."/>
            <person name="Viragh M."/>
            <person name="Kuo A."/>
            <person name="Thoen E."/>
            <person name="Andreopoulos B."/>
            <person name="Lu D."/>
            <person name="Skrede I."/>
            <person name="Drula E."/>
            <person name="Henrissat B."/>
            <person name="Morin E."/>
            <person name="Kohler A."/>
            <person name="Barry K."/>
            <person name="LaButti K."/>
            <person name="Morin E."/>
            <person name="Salamov A."/>
            <person name="Lipzen A."/>
            <person name="Mereny Z."/>
            <person name="Hegedus B."/>
            <person name="Baldrian P."/>
            <person name="Stursova M."/>
            <person name="Weitz H."/>
            <person name="Taylor A."/>
            <person name="Grigoriev I.V."/>
            <person name="Nagy L.G."/>
            <person name="Martin F."/>
            <person name="Kauserud H."/>
        </authorList>
    </citation>
    <scope>NUCLEOTIDE SEQUENCE</scope>
    <source>
        <strain evidence="2">CBHHK002</strain>
    </source>
</reference>
<feature type="region of interest" description="Disordered" evidence="1">
    <location>
        <begin position="222"/>
        <end position="245"/>
    </location>
</feature>
<accession>A0AAD6ZIM1</accession>